<accession>A0A381PPL4</accession>
<dbReference type="AlphaFoldDB" id="A0A381PPL4"/>
<reference evidence="1" key="1">
    <citation type="submission" date="2018-05" db="EMBL/GenBank/DDBJ databases">
        <authorList>
            <person name="Lanie J.A."/>
            <person name="Ng W.-L."/>
            <person name="Kazmierczak K.M."/>
            <person name="Andrzejewski T.M."/>
            <person name="Davidsen T.M."/>
            <person name="Wayne K.J."/>
            <person name="Tettelin H."/>
            <person name="Glass J.I."/>
            <person name="Rusch D."/>
            <person name="Podicherti R."/>
            <person name="Tsui H.-C.T."/>
            <person name="Winkler M.E."/>
        </authorList>
    </citation>
    <scope>NUCLEOTIDE SEQUENCE</scope>
</reference>
<name>A0A381PPL4_9ZZZZ</name>
<evidence type="ECO:0000313" key="1">
    <source>
        <dbReference type="EMBL" id="SUZ68554.1"/>
    </source>
</evidence>
<protein>
    <recommendedName>
        <fullName evidence="2">ADP-ribosylglycohydrolase</fullName>
    </recommendedName>
</protein>
<dbReference type="InterPro" id="IPR005502">
    <property type="entry name" value="Ribosyl_crysJ1"/>
</dbReference>
<proteinExistence type="predicted"/>
<sequence>MIVGMSIDDNVSYRSRIRNAWAGRISGCMLGKPIEHMSMRKGREVLRTYLADAGALPLRDYVPLVQGFEADIEHHAACRDQIQRAIPDDDINYTLISLLILEEYGRGFATADVGRVWLRYLPGAMVFTAEREAYARLLADAGMRFPFGAPPAFDIEECSDNPYNDWIGAQIRADLYGWVNPGEPAEAAALARTDAALTHRGEGIHGAVVIAVAGSLIAAGTTLPEAMEEAATYIPSGSDCAAAVSLGLACAGDADPSRLHAEFDGMSPVHTVNNLSLVTWGLARHPHDFSAAIGDTVSAGWDTDCNGATVGGLWGLTGRNIPDEWVDNWNGVVETSLSGYAVVTLEELVDRTLTVAN</sequence>
<evidence type="ECO:0008006" key="2">
    <source>
        <dbReference type="Google" id="ProtNLM"/>
    </source>
</evidence>
<gene>
    <name evidence="1" type="ORF">METZ01_LOCUS21408</name>
</gene>
<organism evidence="1">
    <name type="scientific">marine metagenome</name>
    <dbReference type="NCBI Taxonomy" id="408172"/>
    <lineage>
        <taxon>unclassified sequences</taxon>
        <taxon>metagenomes</taxon>
        <taxon>ecological metagenomes</taxon>
    </lineage>
</organism>
<dbReference type="InterPro" id="IPR036705">
    <property type="entry name" value="Ribosyl_crysJ1_sf"/>
</dbReference>
<dbReference type="Gene3D" id="1.10.4080.10">
    <property type="entry name" value="ADP-ribosylation/Crystallin J1"/>
    <property type="match status" value="1"/>
</dbReference>
<dbReference type="Pfam" id="PF03747">
    <property type="entry name" value="ADP_ribosyl_GH"/>
    <property type="match status" value="1"/>
</dbReference>
<dbReference type="SUPFAM" id="SSF101478">
    <property type="entry name" value="ADP-ribosylglycohydrolase"/>
    <property type="match status" value="1"/>
</dbReference>
<dbReference type="EMBL" id="UINC01001039">
    <property type="protein sequence ID" value="SUZ68554.1"/>
    <property type="molecule type" value="Genomic_DNA"/>
</dbReference>